<feature type="compositionally biased region" description="Basic and acidic residues" evidence="1">
    <location>
        <begin position="52"/>
        <end position="64"/>
    </location>
</feature>
<evidence type="ECO:0000313" key="2">
    <source>
        <dbReference type="EMBL" id="GAA0711631.1"/>
    </source>
</evidence>
<feature type="compositionally biased region" description="Polar residues" evidence="1">
    <location>
        <begin position="13"/>
        <end position="23"/>
    </location>
</feature>
<dbReference type="InterPro" id="IPR037205">
    <property type="entry name" value="ChaB_sf"/>
</dbReference>
<dbReference type="Gene3D" id="1.10.1740.70">
    <property type="entry name" value="ChaB"/>
    <property type="match status" value="1"/>
</dbReference>
<evidence type="ECO:0000313" key="3">
    <source>
        <dbReference type="Proteomes" id="UP001501523"/>
    </source>
</evidence>
<sequence length="73" mass="8189">MPYERTRDLPVSVRNTMRGTNTAMPAGGVATSRARRVSRKVAWSAVKEKYAKGADKKWHAKQPDARGSTQEMR</sequence>
<dbReference type="EMBL" id="BAAAEU010000006">
    <property type="protein sequence ID" value="GAA0711631.1"/>
    <property type="molecule type" value="Genomic_DNA"/>
</dbReference>
<feature type="region of interest" description="Disordered" evidence="1">
    <location>
        <begin position="52"/>
        <end position="73"/>
    </location>
</feature>
<reference evidence="2 3" key="1">
    <citation type="journal article" date="2019" name="Int. J. Syst. Evol. Microbiol.">
        <title>The Global Catalogue of Microorganisms (GCM) 10K type strain sequencing project: providing services to taxonomists for standard genome sequencing and annotation.</title>
        <authorList>
            <consortium name="The Broad Institute Genomics Platform"/>
            <consortium name="The Broad Institute Genome Sequencing Center for Infectious Disease"/>
            <person name="Wu L."/>
            <person name="Ma J."/>
        </authorList>
    </citation>
    <scope>NUCLEOTIDE SEQUENCE [LARGE SCALE GENOMIC DNA]</scope>
    <source>
        <strain evidence="2 3">JCM 15421</strain>
    </source>
</reference>
<gene>
    <name evidence="2" type="ORF">GCM10009105_13640</name>
</gene>
<organism evidence="2 3">
    <name type="scientific">Dokdonella soli</name>
    <dbReference type="NCBI Taxonomy" id="529810"/>
    <lineage>
        <taxon>Bacteria</taxon>
        <taxon>Pseudomonadati</taxon>
        <taxon>Pseudomonadota</taxon>
        <taxon>Gammaproteobacteria</taxon>
        <taxon>Lysobacterales</taxon>
        <taxon>Rhodanobacteraceae</taxon>
        <taxon>Dokdonella</taxon>
    </lineage>
</organism>
<name>A0ABN1IF56_9GAMM</name>
<dbReference type="SUPFAM" id="SSF140376">
    <property type="entry name" value="ChaB-like"/>
    <property type="match status" value="1"/>
</dbReference>
<protein>
    <submittedName>
        <fullName evidence="2">Uncharacterized protein</fullName>
    </submittedName>
</protein>
<proteinExistence type="predicted"/>
<evidence type="ECO:0000256" key="1">
    <source>
        <dbReference type="SAM" id="MobiDB-lite"/>
    </source>
</evidence>
<dbReference type="RefSeq" id="WP_343788538.1">
    <property type="nucleotide sequence ID" value="NZ_BAAAEU010000006.1"/>
</dbReference>
<feature type="region of interest" description="Disordered" evidence="1">
    <location>
        <begin position="1"/>
        <end position="33"/>
    </location>
</feature>
<comment type="caution">
    <text evidence="2">The sequence shown here is derived from an EMBL/GenBank/DDBJ whole genome shotgun (WGS) entry which is preliminary data.</text>
</comment>
<dbReference type="Proteomes" id="UP001501523">
    <property type="component" value="Unassembled WGS sequence"/>
</dbReference>
<keyword evidence="3" id="KW-1185">Reference proteome</keyword>
<accession>A0ABN1IF56</accession>